<sequence>MIDLEGYPDGTADVLVGIANTTDGRQVREHTREIRRSQYASRREVANWLGKDKEWVRYRLEQLAEGSDVEARFWDEENSRGPATKVYGPNQETWAWLRSEKEIDHIFDERPSKVRMYHFREMLWEVQRLRDDVDELRSEVREQ</sequence>
<reference evidence="1 2" key="1">
    <citation type="journal article" date="2019" name="Int. J. Syst. Evol. Microbiol.">
        <title>The Global Catalogue of Microorganisms (GCM) 10K type strain sequencing project: providing services to taxonomists for standard genome sequencing and annotation.</title>
        <authorList>
            <consortium name="The Broad Institute Genomics Platform"/>
            <consortium name="The Broad Institute Genome Sequencing Center for Infectious Disease"/>
            <person name="Wu L."/>
            <person name="Ma J."/>
        </authorList>
    </citation>
    <scope>NUCLEOTIDE SEQUENCE [LARGE SCALE GENOMIC DNA]</scope>
    <source>
        <strain evidence="1 2">DT55</strain>
    </source>
</reference>
<evidence type="ECO:0000313" key="1">
    <source>
        <dbReference type="EMBL" id="MFC7098866.1"/>
    </source>
</evidence>
<evidence type="ECO:0000313" key="2">
    <source>
        <dbReference type="Proteomes" id="UP001596388"/>
    </source>
</evidence>
<protein>
    <submittedName>
        <fullName evidence="1">Uncharacterized protein</fullName>
    </submittedName>
</protein>
<dbReference type="EMBL" id="JBHTAG010000004">
    <property type="protein sequence ID" value="MFC7098866.1"/>
    <property type="molecule type" value="Genomic_DNA"/>
</dbReference>
<dbReference type="Proteomes" id="UP001596388">
    <property type="component" value="Unassembled WGS sequence"/>
</dbReference>
<dbReference type="GeneID" id="79271546"/>
<keyword evidence="2" id="KW-1185">Reference proteome</keyword>
<organism evidence="1 2">
    <name type="scientific">Halobaculum marinum</name>
    <dbReference type="NCBI Taxonomy" id="3031996"/>
    <lineage>
        <taxon>Archaea</taxon>
        <taxon>Methanobacteriati</taxon>
        <taxon>Methanobacteriota</taxon>
        <taxon>Stenosarchaea group</taxon>
        <taxon>Halobacteria</taxon>
        <taxon>Halobacteriales</taxon>
        <taxon>Haloferacaceae</taxon>
        <taxon>Halobaculum</taxon>
    </lineage>
</organism>
<gene>
    <name evidence="1" type="ORF">ACFQKD_16295</name>
</gene>
<dbReference type="RefSeq" id="WP_276239575.1">
    <property type="nucleotide sequence ID" value="NZ_CP119990.1"/>
</dbReference>
<dbReference type="AlphaFoldDB" id="A0ABD5WZU4"/>
<name>A0ABD5WZU4_9EURY</name>
<proteinExistence type="predicted"/>
<accession>A0ABD5WZU4</accession>
<comment type="caution">
    <text evidence="1">The sequence shown here is derived from an EMBL/GenBank/DDBJ whole genome shotgun (WGS) entry which is preliminary data.</text>
</comment>